<dbReference type="Proteomes" id="UP000265520">
    <property type="component" value="Unassembled WGS sequence"/>
</dbReference>
<dbReference type="EMBL" id="LXQA010567823">
    <property type="protein sequence ID" value="MCI59655.1"/>
    <property type="molecule type" value="Genomic_DNA"/>
</dbReference>
<accession>A0A392TIB7</accession>
<name>A0A392TIB7_9FABA</name>
<evidence type="ECO:0000313" key="2">
    <source>
        <dbReference type="Proteomes" id="UP000265520"/>
    </source>
</evidence>
<protein>
    <submittedName>
        <fullName evidence="1">Uncharacterized protein</fullName>
    </submittedName>
</protein>
<organism evidence="1 2">
    <name type="scientific">Trifolium medium</name>
    <dbReference type="NCBI Taxonomy" id="97028"/>
    <lineage>
        <taxon>Eukaryota</taxon>
        <taxon>Viridiplantae</taxon>
        <taxon>Streptophyta</taxon>
        <taxon>Embryophyta</taxon>
        <taxon>Tracheophyta</taxon>
        <taxon>Spermatophyta</taxon>
        <taxon>Magnoliopsida</taxon>
        <taxon>eudicotyledons</taxon>
        <taxon>Gunneridae</taxon>
        <taxon>Pentapetalae</taxon>
        <taxon>rosids</taxon>
        <taxon>fabids</taxon>
        <taxon>Fabales</taxon>
        <taxon>Fabaceae</taxon>
        <taxon>Papilionoideae</taxon>
        <taxon>50 kb inversion clade</taxon>
        <taxon>NPAAA clade</taxon>
        <taxon>Hologalegina</taxon>
        <taxon>IRL clade</taxon>
        <taxon>Trifolieae</taxon>
        <taxon>Trifolium</taxon>
    </lineage>
</organism>
<feature type="non-terminal residue" evidence="1">
    <location>
        <position position="21"/>
    </location>
</feature>
<keyword evidence="2" id="KW-1185">Reference proteome</keyword>
<evidence type="ECO:0000313" key="1">
    <source>
        <dbReference type="EMBL" id="MCI59655.1"/>
    </source>
</evidence>
<proteinExistence type="predicted"/>
<sequence length="21" mass="2214">MSVGVGYFSDLAGLEGLTHFL</sequence>
<comment type="caution">
    <text evidence="1">The sequence shown here is derived from an EMBL/GenBank/DDBJ whole genome shotgun (WGS) entry which is preliminary data.</text>
</comment>
<reference evidence="1 2" key="1">
    <citation type="journal article" date="2018" name="Front. Plant Sci.">
        <title>Red Clover (Trifolium pratense) and Zigzag Clover (T. medium) - A Picture of Genomic Similarities and Differences.</title>
        <authorList>
            <person name="Dluhosova J."/>
            <person name="Istvanek J."/>
            <person name="Nedelnik J."/>
            <person name="Repkova J."/>
        </authorList>
    </citation>
    <scope>NUCLEOTIDE SEQUENCE [LARGE SCALE GENOMIC DNA]</scope>
    <source>
        <strain evidence="2">cv. 10/8</strain>
        <tissue evidence="1">Leaf</tissue>
    </source>
</reference>
<dbReference type="AlphaFoldDB" id="A0A392TIB7"/>